<keyword evidence="2" id="KW-1185">Reference proteome</keyword>
<organism evidence="1 2">
    <name type="scientific">Sphaerotilus mobilis</name>
    <dbReference type="NCBI Taxonomy" id="47994"/>
    <lineage>
        <taxon>Bacteria</taxon>
        <taxon>Pseudomonadati</taxon>
        <taxon>Pseudomonadota</taxon>
        <taxon>Betaproteobacteria</taxon>
        <taxon>Burkholderiales</taxon>
        <taxon>Sphaerotilaceae</taxon>
        <taxon>Sphaerotilus</taxon>
    </lineage>
</organism>
<comment type="caution">
    <text evidence="1">The sequence shown here is derived from an EMBL/GenBank/DDBJ whole genome shotgun (WGS) entry which is preliminary data.</text>
</comment>
<proteinExistence type="predicted"/>
<gene>
    <name evidence="1" type="ORF">EV685_1146</name>
</gene>
<dbReference type="EMBL" id="SGWV01000008">
    <property type="protein sequence ID" value="RZS56597.1"/>
    <property type="molecule type" value="Genomic_DNA"/>
</dbReference>
<protein>
    <submittedName>
        <fullName evidence="1">Uncharacterized protein</fullName>
    </submittedName>
</protein>
<evidence type="ECO:0000313" key="2">
    <source>
        <dbReference type="Proteomes" id="UP000293433"/>
    </source>
</evidence>
<reference evidence="1 2" key="1">
    <citation type="submission" date="2019-02" db="EMBL/GenBank/DDBJ databases">
        <title>Genomic Encyclopedia of Type Strains, Phase IV (KMG-IV): sequencing the most valuable type-strain genomes for metagenomic binning, comparative biology and taxonomic classification.</title>
        <authorList>
            <person name="Goeker M."/>
        </authorList>
    </citation>
    <scope>NUCLEOTIDE SEQUENCE [LARGE SCALE GENOMIC DNA]</scope>
    <source>
        <strain evidence="1 2">DSM 10617</strain>
    </source>
</reference>
<dbReference type="Proteomes" id="UP000293433">
    <property type="component" value="Unassembled WGS sequence"/>
</dbReference>
<dbReference type="AlphaFoldDB" id="A0A4Q7LRA6"/>
<name>A0A4Q7LRA6_9BURK</name>
<evidence type="ECO:0000313" key="1">
    <source>
        <dbReference type="EMBL" id="RZS56597.1"/>
    </source>
</evidence>
<sequence length="39" mass="4170">MQGRNAEEILKPLRLVASAGQLADIVSPGSDVMRMVSTQ</sequence>
<accession>A0A4Q7LRA6</accession>